<dbReference type="RefSeq" id="WP_136450706.1">
    <property type="nucleotide sequence ID" value="NZ_SSTI01000002.1"/>
</dbReference>
<dbReference type="InterPro" id="IPR009683">
    <property type="entry name" value="Extensin-like_C"/>
</dbReference>
<protein>
    <submittedName>
        <fullName evidence="2">Extensin family protein</fullName>
    </submittedName>
</protein>
<keyword evidence="3" id="KW-1185">Reference proteome</keyword>
<gene>
    <name evidence="2" type="ORF">E5988_03140</name>
</gene>
<proteinExistence type="predicted"/>
<feature type="domain" description="Extensin-like C-terminal" evidence="1">
    <location>
        <begin position="70"/>
        <end position="250"/>
    </location>
</feature>
<evidence type="ECO:0000259" key="1">
    <source>
        <dbReference type="Pfam" id="PF06904"/>
    </source>
</evidence>
<sequence length="250" mass="27734">MRKRDRAARRVRRTLRVIVALAVVGLLALLAYGWAQRHPQDTPWAPLDLAQPPGLFTGRKLVALGEDFPRCQSLLDRAGVTYTVLAPLREGDNCGYDNALRFAADEPRITPFTPAGLGISCPVAAALALWQWEVVQPAAERHLRMRVTRIDHLGSYNCRRLYGRSSGDYSQHATANAVDIAGFRLADGSRISVLDNWKDGGAKAAFLRDVRDGACKLFATVLSPDYNAAHRDHFHLDQANRGSMSWRSCR</sequence>
<evidence type="ECO:0000313" key="3">
    <source>
        <dbReference type="Proteomes" id="UP000308038"/>
    </source>
</evidence>
<organism evidence="2 3">
    <name type="scientific">Sphingomonas olei</name>
    <dbReference type="NCBI Taxonomy" id="1886787"/>
    <lineage>
        <taxon>Bacteria</taxon>
        <taxon>Pseudomonadati</taxon>
        <taxon>Pseudomonadota</taxon>
        <taxon>Alphaproteobacteria</taxon>
        <taxon>Sphingomonadales</taxon>
        <taxon>Sphingomonadaceae</taxon>
        <taxon>Sphingomonas</taxon>
    </lineage>
</organism>
<accession>A0ABY2QMK1</accession>
<comment type="caution">
    <text evidence="2">The sequence shown here is derived from an EMBL/GenBank/DDBJ whole genome shotgun (WGS) entry which is preliminary data.</text>
</comment>
<dbReference type="EMBL" id="SSTI01000002">
    <property type="protein sequence ID" value="THG41523.1"/>
    <property type="molecule type" value="Genomic_DNA"/>
</dbReference>
<evidence type="ECO:0000313" key="2">
    <source>
        <dbReference type="EMBL" id="THG41523.1"/>
    </source>
</evidence>
<name>A0ABY2QMK1_9SPHN</name>
<dbReference type="Pfam" id="PF06904">
    <property type="entry name" value="Extensin-like_C"/>
    <property type="match status" value="1"/>
</dbReference>
<reference evidence="2 3" key="1">
    <citation type="submission" date="2019-04" db="EMBL/GenBank/DDBJ databases">
        <title>Microbes associate with the intestines of laboratory mice.</title>
        <authorList>
            <person name="Navarre W."/>
            <person name="Wong E."/>
            <person name="Huang K.C."/>
            <person name="Tropini C."/>
            <person name="Ng K."/>
            <person name="Yu B."/>
        </authorList>
    </citation>
    <scope>NUCLEOTIDE SEQUENCE [LARGE SCALE GENOMIC DNA]</scope>
    <source>
        <strain evidence="2 3">NM83_B4-11</strain>
    </source>
</reference>
<dbReference type="Proteomes" id="UP000308038">
    <property type="component" value="Unassembled WGS sequence"/>
</dbReference>